<feature type="coiled-coil region" evidence="1">
    <location>
        <begin position="154"/>
        <end position="181"/>
    </location>
</feature>
<dbReference type="KEGG" id="pur:AOC03_03160"/>
<keyword evidence="1" id="KW-0175">Coiled coil</keyword>
<keyword evidence="3" id="KW-1185">Reference proteome</keyword>
<evidence type="ECO:0000256" key="1">
    <source>
        <dbReference type="SAM" id="Coils"/>
    </source>
</evidence>
<proteinExistence type="predicted"/>
<dbReference type="STRING" id="45610.AOC03_03160"/>
<evidence type="ECO:0000313" key="3">
    <source>
        <dbReference type="Proteomes" id="UP000059847"/>
    </source>
</evidence>
<gene>
    <name evidence="2" type="ORF">AOC03_03160</name>
</gene>
<name>A0A0M4U3T9_9GAMM</name>
<dbReference type="OrthoDB" id="6658410at2"/>
<dbReference type="RefSeq" id="WP_062533564.1">
    <property type="nucleotide sequence ID" value="NZ_CP012678.1"/>
</dbReference>
<sequence length="194" mass="22369">MITLLGMIVITTVTVLYLGRKGWHALHKIVGITPGVLIYQNPNQPLSLATITWQQLTLNTQHLSVLPERQLRQLQRIDKKLATYHNDQQSLELQKITPVLSEEQFLLQKLLYTRLPEMLASHNRLLGFNNRLLNVKNNTNSGFTTENVKHTEASQLLQEALDTIEGRLDRLLEKLETQSLEELRVMKNYLNSHN</sequence>
<dbReference type="AlphaFoldDB" id="A0A0M4U3T9"/>
<dbReference type="Proteomes" id="UP000059847">
    <property type="component" value="Chromosome"/>
</dbReference>
<dbReference type="EMBL" id="CP012678">
    <property type="protein sequence ID" value="ALF59169.1"/>
    <property type="molecule type" value="Genomic_DNA"/>
</dbReference>
<accession>A0A0M4U3T9</accession>
<protein>
    <submittedName>
        <fullName evidence="2">Uncharacterized protein</fullName>
    </submittedName>
</protein>
<organism evidence="2 3">
    <name type="scientific">Psychrobacter urativorans</name>
    <dbReference type="NCBI Taxonomy" id="45610"/>
    <lineage>
        <taxon>Bacteria</taxon>
        <taxon>Pseudomonadati</taxon>
        <taxon>Pseudomonadota</taxon>
        <taxon>Gammaproteobacteria</taxon>
        <taxon>Moraxellales</taxon>
        <taxon>Moraxellaceae</taxon>
        <taxon>Psychrobacter</taxon>
    </lineage>
</organism>
<evidence type="ECO:0000313" key="2">
    <source>
        <dbReference type="EMBL" id="ALF59169.1"/>
    </source>
</evidence>
<reference evidence="2 3" key="1">
    <citation type="submission" date="2015-09" db="EMBL/GenBank/DDBJ databases">
        <title>Complete genome of Psychrobacter urativorans R10.10B.</title>
        <authorList>
            <person name="See-Too W.S."/>
            <person name="Chan K.G."/>
        </authorList>
    </citation>
    <scope>NUCLEOTIDE SEQUENCE [LARGE SCALE GENOMIC DNA]</scope>
    <source>
        <strain evidence="2 3">R10.10B</strain>
    </source>
</reference>